<dbReference type="EMBL" id="FWXD01000035">
    <property type="protein sequence ID" value="SMC29489.1"/>
    <property type="molecule type" value="Genomic_DNA"/>
</dbReference>
<keyword evidence="3" id="KW-1185">Reference proteome</keyword>
<name>A0A1W1XZU2_9NEIS</name>
<dbReference type="RefSeq" id="WP_084092806.1">
    <property type="nucleotide sequence ID" value="NZ_FWXD01000035.1"/>
</dbReference>
<evidence type="ECO:0000256" key="1">
    <source>
        <dbReference type="SAM" id="Phobius"/>
    </source>
</evidence>
<keyword evidence="1" id="KW-0472">Membrane</keyword>
<dbReference type="STRING" id="1121001.SAMN02745857_03874"/>
<accession>A0A1W1XZU2</accession>
<reference evidence="2 3" key="1">
    <citation type="submission" date="2017-04" db="EMBL/GenBank/DDBJ databases">
        <authorList>
            <person name="Afonso C.L."/>
            <person name="Miller P.J."/>
            <person name="Scott M.A."/>
            <person name="Spackman E."/>
            <person name="Goraichik I."/>
            <person name="Dimitrov K.M."/>
            <person name="Suarez D.L."/>
            <person name="Swayne D.E."/>
        </authorList>
    </citation>
    <scope>NUCLEOTIDE SEQUENCE [LARGE SCALE GENOMIC DNA]</scope>
    <source>
        <strain evidence="2 3">DSM 23236</strain>
    </source>
</reference>
<evidence type="ECO:0000313" key="2">
    <source>
        <dbReference type="EMBL" id="SMC29489.1"/>
    </source>
</evidence>
<organism evidence="2 3">
    <name type="scientific">Andreprevotia lacus DSM 23236</name>
    <dbReference type="NCBI Taxonomy" id="1121001"/>
    <lineage>
        <taxon>Bacteria</taxon>
        <taxon>Pseudomonadati</taxon>
        <taxon>Pseudomonadota</taxon>
        <taxon>Betaproteobacteria</taxon>
        <taxon>Neisseriales</taxon>
        <taxon>Chitinibacteraceae</taxon>
        <taxon>Andreprevotia</taxon>
    </lineage>
</organism>
<keyword evidence="1" id="KW-0812">Transmembrane</keyword>
<sequence>MIDRWLRRPWLLLALLAGLGSAVLQWMLLGSMQWSNTQICIGLFFPPLLGTLLGRQLAPQRWNGFFQLAWLCWGGSGLLFRFAYLQAAALLFALASLFLAQSLSMAARLPADDMS</sequence>
<keyword evidence="1" id="KW-1133">Transmembrane helix</keyword>
<feature type="transmembrane region" description="Helical" evidence="1">
    <location>
        <begin position="32"/>
        <end position="53"/>
    </location>
</feature>
<proteinExistence type="predicted"/>
<dbReference type="AlphaFoldDB" id="A0A1W1XZU2"/>
<dbReference type="Proteomes" id="UP000192761">
    <property type="component" value="Unassembled WGS sequence"/>
</dbReference>
<protein>
    <submittedName>
        <fullName evidence="2">Uncharacterized protein</fullName>
    </submittedName>
</protein>
<gene>
    <name evidence="2" type="ORF">SAMN02745857_03874</name>
</gene>
<evidence type="ECO:0000313" key="3">
    <source>
        <dbReference type="Proteomes" id="UP000192761"/>
    </source>
</evidence>